<gene>
    <name evidence="2" type="ORF">RCOM_0082690</name>
</gene>
<dbReference type="NCBIfam" id="NF033672">
    <property type="entry name" value="mbn_chaper_assoc"/>
    <property type="match status" value="1"/>
</dbReference>
<keyword evidence="1" id="KW-0732">Signal</keyword>
<feature type="chain" id="PRO_5002890086" description="Copper uptake system-associated protein" evidence="1">
    <location>
        <begin position="19"/>
        <end position="159"/>
    </location>
</feature>
<proteinExistence type="predicted"/>
<sequence>MVCSLALWWPSTVLHAHATPAESAAEDVQSVAAEMHETWDKPNQPLTLPVIVIHQGMAIADWIQDDKGGRALLKYHPAHQHWHTLLCGGSELTSSRHLEAAGMSSADAQALAALLQNHEQDLTDDQRQRIDSFKGVVKFSKGKPVSSTAHDMHGDTHGH</sequence>
<organism evidence="2 3">
    <name type="scientific">Ricinus communis</name>
    <name type="common">Castor bean</name>
    <dbReference type="NCBI Taxonomy" id="3988"/>
    <lineage>
        <taxon>Eukaryota</taxon>
        <taxon>Viridiplantae</taxon>
        <taxon>Streptophyta</taxon>
        <taxon>Embryophyta</taxon>
        <taxon>Tracheophyta</taxon>
        <taxon>Spermatophyta</taxon>
        <taxon>Magnoliopsida</taxon>
        <taxon>eudicotyledons</taxon>
        <taxon>Gunneridae</taxon>
        <taxon>Pentapetalae</taxon>
        <taxon>rosids</taxon>
        <taxon>fabids</taxon>
        <taxon>Malpighiales</taxon>
        <taxon>Euphorbiaceae</taxon>
        <taxon>Acalyphoideae</taxon>
        <taxon>Acalypheae</taxon>
        <taxon>Ricinus</taxon>
    </lineage>
</organism>
<reference evidence="3" key="1">
    <citation type="journal article" date="2010" name="Nat. Biotechnol.">
        <title>Draft genome sequence of the oilseed species Ricinus communis.</title>
        <authorList>
            <person name="Chan A.P."/>
            <person name="Crabtree J."/>
            <person name="Zhao Q."/>
            <person name="Lorenzi H."/>
            <person name="Orvis J."/>
            <person name="Puiu D."/>
            <person name="Melake-Berhan A."/>
            <person name="Jones K.M."/>
            <person name="Redman J."/>
            <person name="Chen G."/>
            <person name="Cahoon E.B."/>
            <person name="Gedil M."/>
            <person name="Stanke M."/>
            <person name="Haas B.J."/>
            <person name="Wortman J.R."/>
            <person name="Fraser-Liggett C.M."/>
            <person name="Ravel J."/>
            <person name="Rabinowicz P.D."/>
        </authorList>
    </citation>
    <scope>NUCLEOTIDE SEQUENCE [LARGE SCALE GENOMIC DNA]</scope>
    <source>
        <strain evidence="3">cv. Hale</strain>
    </source>
</reference>
<evidence type="ECO:0000313" key="3">
    <source>
        <dbReference type="Proteomes" id="UP000008311"/>
    </source>
</evidence>
<evidence type="ECO:0008006" key="4">
    <source>
        <dbReference type="Google" id="ProtNLM"/>
    </source>
</evidence>
<name>B9T8P0_RICCO</name>
<keyword evidence="3" id="KW-1185">Reference proteome</keyword>
<dbReference type="InParanoid" id="B9T8P0"/>
<dbReference type="EMBL" id="EQ975140">
    <property type="protein sequence ID" value="EEF27770.1"/>
    <property type="molecule type" value="Genomic_DNA"/>
</dbReference>
<feature type="signal peptide" evidence="1">
    <location>
        <begin position="1"/>
        <end position="18"/>
    </location>
</feature>
<evidence type="ECO:0000256" key="1">
    <source>
        <dbReference type="SAM" id="SignalP"/>
    </source>
</evidence>
<dbReference type="Proteomes" id="UP000008311">
    <property type="component" value="Unassembled WGS sequence"/>
</dbReference>
<evidence type="ECO:0000313" key="2">
    <source>
        <dbReference type="EMBL" id="EEF27770.1"/>
    </source>
</evidence>
<accession>B9T8P0</accession>
<protein>
    <recommendedName>
        <fullName evidence="4">Copper uptake system-associated protein</fullName>
    </recommendedName>
</protein>
<dbReference type="AlphaFoldDB" id="B9T8P0"/>